<evidence type="ECO:0000313" key="3">
    <source>
        <dbReference type="Proteomes" id="UP000017831"/>
    </source>
</evidence>
<organism evidence="2 3">
    <name type="scientific">Phocaeicola massiliensis B84634 = Timone 84634 = DSM 17679 = JCM 13223</name>
    <dbReference type="NCBI Taxonomy" id="1121098"/>
    <lineage>
        <taxon>Bacteria</taxon>
        <taxon>Pseudomonadati</taxon>
        <taxon>Bacteroidota</taxon>
        <taxon>Bacteroidia</taxon>
        <taxon>Bacteroidales</taxon>
        <taxon>Bacteroidaceae</taxon>
        <taxon>Phocaeicola</taxon>
    </lineage>
</organism>
<dbReference type="HOGENOM" id="CLU_3340130_0_0_10"/>
<dbReference type="EMBL" id="AQHY01000036">
    <property type="protein sequence ID" value="EOA53238.1"/>
    <property type="molecule type" value="Genomic_DNA"/>
</dbReference>
<evidence type="ECO:0000256" key="1">
    <source>
        <dbReference type="SAM" id="MobiDB-lite"/>
    </source>
</evidence>
<dbReference type="Proteomes" id="UP000017831">
    <property type="component" value="Unassembled WGS sequence"/>
</dbReference>
<proteinExistence type="predicted"/>
<keyword evidence="3" id="KW-1185">Reference proteome</keyword>
<dbReference type="PATRIC" id="fig|1121098.3.peg.3094"/>
<evidence type="ECO:0000313" key="2">
    <source>
        <dbReference type="EMBL" id="EOA53238.1"/>
    </source>
</evidence>
<sequence length="37" mass="4161">MNGKEGMTGLERGDAICPYMKNTPSFSKKPKEFPKKN</sequence>
<name>U6RDH2_9BACT</name>
<protein>
    <submittedName>
        <fullName evidence="2">Uncharacterized protein</fullName>
    </submittedName>
</protein>
<gene>
    <name evidence="2" type="ORF">HMPREF1534_03046</name>
</gene>
<comment type="caution">
    <text evidence="2">The sequence shown here is derived from an EMBL/GenBank/DDBJ whole genome shotgun (WGS) entry which is preliminary data.</text>
</comment>
<reference evidence="2 3" key="1">
    <citation type="submission" date="2013-04" db="EMBL/GenBank/DDBJ databases">
        <title>The Genome Sequence of Bacteroides massiliensis DSM 17679.</title>
        <authorList>
            <consortium name="The Broad Institute Genomics Platform"/>
            <person name="Earl A."/>
            <person name="Ward D."/>
            <person name="Feldgarden M."/>
            <person name="Gevers D."/>
            <person name="Martens E."/>
            <person name="Fenner L."/>
            <person name="Roux V."/>
            <person name="Mallet M.N."/>
            <person name="Raoult D."/>
            <person name="Walker B."/>
            <person name="Young S."/>
            <person name="Zeng Q."/>
            <person name="Gargeya S."/>
            <person name="Fitzgerald M."/>
            <person name="Haas B."/>
            <person name="Abouelleil A."/>
            <person name="Allen A.W."/>
            <person name="Alvarado L."/>
            <person name="Arachchi H.M."/>
            <person name="Berlin A.M."/>
            <person name="Chapman S.B."/>
            <person name="Gainer-Dewar J."/>
            <person name="Goldberg J."/>
            <person name="Griggs A."/>
            <person name="Gujja S."/>
            <person name="Hansen M."/>
            <person name="Howarth C."/>
            <person name="Imamovic A."/>
            <person name="Ireland A."/>
            <person name="Larimer J."/>
            <person name="McCowan C."/>
            <person name="Murphy C."/>
            <person name="Pearson M."/>
            <person name="Poon T.W."/>
            <person name="Priest M."/>
            <person name="Roberts A."/>
            <person name="Saif S."/>
            <person name="Shea T."/>
            <person name="Sisk P."/>
            <person name="Sykes S."/>
            <person name="Wortman J."/>
            <person name="Nusbaum C."/>
            <person name="Birren B."/>
        </authorList>
    </citation>
    <scope>NUCLEOTIDE SEQUENCE [LARGE SCALE GENOMIC DNA]</scope>
    <source>
        <strain evidence="3">B84634 / Timone 84634 / DSM 17679 / JCM 13223</strain>
    </source>
</reference>
<dbReference type="AlphaFoldDB" id="U6RDH2"/>
<accession>U6RDH2</accession>
<feature type="region of interest" description="Disordered" evidence="1">
    <location>
        <begin position="1"/>
        <end position="37"/>
    </location>
</feature>